<dbReference type="AlphaFoldDB" id="A0A286FCJ9"/>
<reference evidence="2" key="1">
    <citation type="submission" date="2017-09" db="EMBL/GenBank/DDBJ databases">
        <authorList>
            <person name="Varghese N."/>
            <person name="Submissions S."/>
        </authorList>
    </citation>
    <scope>NUCLEOTIDE SEQUENCE [LARGE SCALE GENOMIC DNA]</scope>
    <source>
        <strain evidence="2">DSM 29961</strain>
    </source>
</reference>
<name>A0A286FCJ9_9BACT</name>
<gene>
    <name evidence="1" type="ORF">SAMN06269250_1615</name>
</gene>
<protein>
    <submittedName>
        <fullName evidence="1">Uncharacterized protein</fullName>
    </submittedName>
</protein>
<evidence type="ECO:0000313" key="2">
    <source>
        <dbReference type="Proteomes" id="UP000219452"/>
    </source>
</evidence>
<sequence length="215" mass="23860">MLLNYTNRALLFVHQDNLVARGNGRFEVDSPTNLVHRDFIPVAGHALRVHVRIEITCLNHGIPVVQEIVTEVDPIPEGDELLIVSKQYADACRRLCRPTHRLRVVCGGVYTQGLSYPIASTGLAMVEACLPYTMPELFVVGVSGVEEATKYIRTQRIESQQQIEQMVDEPKEVAAKEVLYSVSDALESVVEGFNPGISLPGSKKADDDHLPNYSY</sequence>
<proteinExistence type="predicted"/>
<dbReference type="RefSeq" id="WP_097125235.1">
    <property type="nucleotide sequence ID" value="NZ_OCNH01000001.1"/>
</dbReference>
<accession>A0A286FCJ9</accession>
<dbReference type="Proteomes" id="UP000219452">
    <property type="component" value="Unassembled WGS sequence"/>
</dbReference>
<evidence type="ECO:0000313" key="1">
    <source>
        <dbReference type="EMBL" id="SOD80932.1"/>
    </source>
</evidence>
<keyword evidence="2" id="KW-1185">Reference proteome</keyword>
<organism evidence="1 2">
    <name type="scientific">Spirosoma fluviale</name>
    <dbReference type="NCBI Taxonomy" id="1597977"/>
    <lineage>
        <taxon>Bacteria</taxon>
        <taxon>Pseudomonadati</taxon>
        <taxon>Bacteroidota</taxon>
        <taxon>Cytophagia</taxon>
        <taxon>Cytophagales</taxon>
        <taxon>Cytophagaceae</taxon>
        <taxon>Spirosoma</taxon>
    </lineage>
</organism>
<dbReference type="EMBL" id="OCNH01000001">
    <property type="protein sequence ID" value="SOD80932.1"/>
    <property type="molecule type" value="Genomic_DNA"/>
</dbReference>